<name>A0ABD5PX10_9EURY</name>
<feature type="domain" description="DUF4397" evidence="2">
    <location>
        <begin position="46"/>
        <end position="161"/>
    </location>
</feature>
<dbReference type="Pfam" id="PF14344">
    <property type="entry name" value="DUF4397"/>
    <property type="match status" value="1"/>
</dbReference>
<dbReference type="EMBL" id="JBHSHT010000001">
    <property type="protein sequence ID" value="MFC4822775.1"/>
    <property type="molecule type" value="Genomic_DNA"/>
</dbReference>
<feature type="transmembrane region" description="Helical" evidence="1">
    <location>
        <begin position="12"/>
        <end position="33"/>
    </location>
</feature>
<evidence type="ECO:0000259" key="2">
    <source>
        <dbReference type="Pfam" id="PF14344"/>
    </source>
</evidence>
<comment type="caution">
    <text evidence="3">The sequence shown here is derived from an EMBL/GenBank/DDBJ whole genome shotgun (WGS) entry which is preliminary data.</text>
</comment>
<gene>
    <name evidence="3" type="ORF">ACFO9K_00725</name>
</gene>
<keyword evidence="1" id="KW-0812">Transmembrane</keyword>
<accession>A0ABD5PX10</accession>
<evidence type="ECO:0000256" key="1">
    <source>
        <dbReference type="SAM" id="Phobius"/>
    </source>
</evidence>
<keyword evidence="1" id="KW-1133">Transmembrane helix</keyword>
<organism evidence="3 4">
    <name type="scientific">Halorussus aquaticus</name>
    <dbReference type="NCBI Taxonomy" id="2953748"/>
    <lineage>
        <taxon>Archaea</taxon>
        <taxon>Methanobacteriati</taxon>
        <taxon>Methanobacteriota</taxon>
        <taxon>Stenosarchaea group</taxon>
        <taxon>Halobacteria</taxon>
        <taxon>Halobacteriales</taxon>
        <taxon>Haladaptataceae</taxon>
        <taxon>Halorussus</taxon>
    </lineage>
</organism>
<sequence>MLETERNTTRRLATISVAVLVLTGFAGVGMVTVGATDSGATDSGAAQVRVAHLSPDAPAVDVLVDGNVALDGVEYGTISDYLQVPAGEHTVTIRTDENETVVFEGNVSVEAGTMYTVAAIGEVSEETFRPAIFVDDAEETQENASVRLIHASPDAPTVDVTVAGSGAVLYDNVTFGNATDYVEVPAGDYTLEVRPATENNDGEVVGTYNVSLESGTAYSAIASGYLTPDDEPANVPFDLIVTTDGGGETMANETTAEM</sequence>
<proteinExistence type="predicted"/>
<dbReference type="GeneID" id="73046184"/>
<keyword evidence="1" id="KW-0472">Membrane</keyword>
<evidence type="ECO:0000313" key="3">
    <source>
        <dbReference type="EMBL" id="MFC4822775.1"/>
    </source>
</evidence>
<dbReference type="RefSeq" id="WP_254267705.1">
    <property type="nucleotide sequence ID" value="NZ_CP100400.1"/>
</dbReference>
<evidence type="ECO:0000313" key="4">
    <source>
        <dbReference type="Proteomes" id="UP001595945"/>
    </source>
</evidence>
<reference evidence="3 4" key="1">
    <citation type="journal article" date="2019" name="Int. J. Syst. Evol. Microbiol.">
        <title>The Global Catalogue of Microorganisms (GCM) 10K type strain sequencing project: providing services to taxonomists for standard genome sequencing and annotation.</title>
        <authorList>
            <consortium name="The Broad Institute Genomics Platform"/>
            <consortium name="The Broad Institute Genome Sequencing Center for Infectious Disease"/>
            <person name="Wu L."/>
            <person name="Ma J."/>
        </authorList>
    </citation>
    <scope>NUCLEOTIDE SEQUENCE [LARGE SCALE GENOMIC DNA]</scope>
    <source>
        <strain evidence="3 4">XZYJ18</strain>
    </source>
</reference>
<keyword evidence="4" id="KW-1185">Reference proteome</keyword>
<protein>
    <submittedName>
        <fullName evidence="3">DUF4397 domain-containing protein</fullName>
    </submittedName>
</protein>
<dbReference type="Proteomes" id="UP001595945">
    <property type="component" value="Unassembled WGS sequence"/>
</dbReference>
<dbReference type="InterPro" id="IPR025510">
    <property type="entry name" value="DUF4397"/>
</dbReference>
<dbReference type="AlphaFoldDB" id="A0ABD5PX10"/>